<gene>
    <name evidence="5" type="ORF">KDH_02820</name>
</gene>
<dbReference type="EMBL" id="BSRI01000001">
    <property type="protein sequence ID" value="GLV53428.1"/>
    <property type="molecule type" value="Genomic_DNA"/>
</dbReference>
<keyword evidence="6" id="KW-1185">Reference proteome</keyword>
<accession>A0ABQ6FIR4</accession>
<organism evidence="5 6">
    <name type="scientific">Dictyobacter halimunensis</name>
    <dbReference type="NCBI Taxonomy" id="3026934"/>
    <lineage>
        <taxon>Bacteria</taxon>
        <taxon>Bacillati</taxon>
        <taxon>Chloroflexota</taxon>
        <taxon>Ktedonobacteria</taxon>
        <taxon>Ktedonobacterales</taxon>
        <taxon>Dictyobacteraceae</taxon>
        <taxon>Dictyobacter</taxon>
    </lineage>
</organism>
<dbReference type="Gene3D" id="1.10.10.60">
    <property type="entry name" value="Homeodomain-like"/>
    <property type="match status" value="1"/>
</dbReference>
<comment type="caution">
    <text evidence="5">The sequence shown here is derived from an EMBL/GenBank/DDBJ whole genome shotgun (WGS) entry which is preliminary data.</text>
</comment>
<dbReference type="SMART" id="SM00342">
    <property type="entry name" value="HTH_ARAC"/>
    <property type="match status" value="1"/>
</dbReference>
<dbReference type="InterPro" id="IPR050204">
    <property type="entry name" value="AraC_XylS_family_regulators"/>
</dbReference>
<name>A0ABQ6FIR4_9CHLR</name>
<sequence>MERRLQLLAEALMGRLQDARHFPHTAMPNIIKAVTQVPPTQTMQAIASEVGLSQRHFIQVFGEAVGLTPKLFCRVQRFQALLRSLEYGRPVHWAEAALNCGYYDQAHCIHDFQAFSGLTPSTYLSSRGQFHNHVPL</sequence>
<dbReference type="PROSITE" id="PS01124">
    <property type="entry name" value="HTH_ARAC_FAMILY_2"/>
    <property type="match status" value="1"/>
</dbReference>
<evidence type="ECO:0000313" key="5">
    <source>
        <dbReference type="EMBL" id="GLV53428.1"/>
    </source>
</evidence>
<keyword evidence="3" id="KW-0804">Transcription</keyword>
<proteinExistence type="predicted"/>
<keyword evidence="1" id="KW-0805">Transcription regulation</keyword>
<evidence type="ECO:0000256" key="2">
    <source>
        <dbReference type="ARBA" id="ARBA00023125"/>
    </source>
</evidence>
<reference evidence="5 6" key="1">
    <citation type="submission" date="2023-02" db="EMBL/GenBank/DDBJ databases">
        <title>Dictyobacter halimunensis sp. nov., a new member of the class Ktedonobacteria from forest soil in a geothermal area.</title>
        <authorList>
            <person name="Rachmania M.K."/>
            <person name="Ningsih F."/>
            <person name="Sakai Y."/>
            <person name="Yabe S."/>
            <person name="Yokota A."/>
            <person name="Sjamsuridzal W."/>
        </authorList>
    </citation>
    <scope>NUCLEOTIDE SEQUENCE [LARGE SCALE GENOMIC DNA]</scope>
    <source>
        <strain evidence="5 6">S3.2.2.5</strain>
    </source>
</reference>
<evidence type="ECO:0000259" key="4">
    <source>
        <dbReference type="PROSITE" id="PS01124"/>
    </source>
</evidence>
<dbReference type="Proteomes" id="UP001344906">
    <property type="component" value="Unassembled WGS sequence"/>
</dbReference>
<evidence type="ECO:0000256" key="1">
    <source>
        <dbReference type="ARBA" id="ARBA00023015"/>
    </source>
</evidence>
<protein>
    <recommendedName>
        <fullName evidence="4">HTH araC/xylS-type domain-containing protein</fullName>
    </recommendedName>
</protein>
<dbReference type="PANTHER" id="PTHR46796:SF13">
    <property type="entry name" value="HTH-TYPE TRANSCRIPTIONAL ACTIVATOR RHAS"/>
    <property type="match status" value="1"/>
</dbReference>
<dbReference type="Pfam" id="PF12833">
    <property type="entry name" value="HTH_18"/>
    <property type="match status" value="1"/>
</dbReference>
<dbReference type="InterPro" id="IPR018060">
    <property type="entry name" value="HTH_AraC"/>
</dbReference>
<keyword evidence="2" id="KW-0238">DNA-binding</keyword>
<dbReference type="PANTHER" id="PTHR46796">
    <property type="entry name" value="HTH-TYPE TRANSCRIPTIONAL ACTIVATOR RHAS-RELATED"/>
    <property type="match status" value="1"/>
</dbReference>
<feature type="domain" description="HTH araC/xylS-type" evidence="4">
    <location>
        <begin position="25"/>
        <end position="126"/>
    </location>
</feature>
<evidence type="ECO:0000256" key="3">
    <source>
        <dbReference type="ARBA" id="ARBA00023163"/>
    </source>
</evidence>
<evidence type="ECO:0000313" key="6">
    <source>
        <dbReference type="Proteomes" id="UP001344906"/>
    </source>
</evidence>